<keyword evidence="2" id="KW-0472">Membrane</keyword>
<accession>A0A2U8DPG6</accession>
<feature type="transmembrane region" description="Helical" evidence="2">
    <location>
        <begin position="12"/>
        <end position="37"/>
    </location>
</feature>
<feature type="transmembrane region" description="Helical" evidence="2">
    <location>
        <begin position="44"/>
        <end position="61"/>
    </location>
</feature>
<sequence>MNVTDRGKTWEITNSIFVVLTFFLGFANWTSFLYCALLVKCKKWAYYALLYALPLIITVIIGKFTTLTFWGIIISGIISIVHIFKIREEVLIRYDRLLKSKYLDNADINKLINETRTNSENVSNKKQYLHPEKENTTLTQQSKSMISNEENHIKEDEKENKGRIIDF</sequence>
<gene>
    <name evidence="3" type="ORF">B9W14_08840</name>
</gene>
<dbReference type="RefSeq" id="WP_032078061.1">
    <property type="nucleotide sequence ID" value="NZ_CP020953.1"/>
</dbReference>
<evidence type="ECO:0000256" key="1">
    <source>
        <dbReference type="SAM" id="MobiDB-lite"/>
    </source>
</evidence>
<feature type="compositionally biased region" description="Polar residues" evidence="1">
    <location>
        <begin position="136"/>
        <end position="148"/>
    </location>
</feature>
<protein>
    <recommendedName>
        <fullName evidence="5">DUF2628 domain-containing protein</fullName>
    </recommendedName>
</protein>
<dbReference type="EMBL" id="CP020953">
    <property type="protein sequence ID" value="AWI04593.1"/>
    <property type="molecule type" value="Genomic_DNA"/>
</dbReference>
<evidence type="ECO:0008006" key="5">
    <source>
        <dbReference type="Google" id="ProtNLM"/>
    </source>
</evidence>
<dbReference type="KEGG" id="cdrk:B9W14_08840"/>
<feature type="transmembrane region" description="Helical" evidence="2">
    <location>
        <begin position="67"/>
        <end position="84"/>
    </location>
</feature>
<proteinExistence type="predicted"/>
<feature type="region of interest" description="Disordered" evidence="1">
    <location>
        <begin position="133"/>
        <end position="167"/>
    </location>
</feature>
<organism evidence="3 4">
    <name type="scientific">Clostridium drakei</name>
    <dbReference type="NCBI Taxonomy" id="332101"/>
    <lineage>
        <taxon>Bacteria</taxon>
        <taxon>Bacillati</taxon>
        <taxon>Bacillota</taxon>
        <taxon>Clostridia</taxon>
        <taxon>Eubacteriales</taxon>
        <taxon>Clostridiaceae</taxon>
        <taxon>Clostridium</taxon>
    </lineage>
</organism>
<keyword evidence="4" id="KW-1185">Reference proteome</keyword>
<dbReference type="Proteomes" id="UP000244910">
    <property type="component" value="Chromosome"/>
</dbReference>
<name>A0A2U8DPG6_9CLOT</name>
<dbReference type="AlphaFoldDB" id="A0A2U8DPG6"/>
<keyword evidence="2" id="KW-1133">Transmembrane helix</keyword>
<evidence type="ECO:0000256" key="2">
    <source>
        <dbReference type="SAM" id="Phobius"/>
    </source>
</evidence>
<feature type="compositionally biased region" description="Basic and acidic residues" evidence="1">
    <location>
        <begin position="149"/>
        <end position="167"/>
    </location>
</feature>
<evidence type="ECO:0000313" key="4">
    <source>
        <dbReference type="Proteomes" id="UP000244910"/>
    </source>
</evidence>
<evidence type="ECO:0000313" key="3">
    <source>
        <dbReference type="EMBL" id="AWI04593.1"/>
    </source>
</evidence>
<reference evidence="4" key="1">
    <citation type="submission" date="2017-04" db="EMBL/GenBank/DDBJ databases">
        <authorList>
            <person name="Song Y."/>
            <person name="Cho B.-K."/>
        </authorList>
    </citation>
    <scope>NUCLEOTIDE SEQUENCE [LARGE SCALE GENOMIC DNA]</scope>
    <source>
        <strain evidence="4">SL1</strain>
    </source>
</reference>
<keyword evidence="2" id="KW-0812">Transmembrane</keyword>